<dbReference type="EMBL" id="JAADYS010001346">
    <property type="protein sequence ID" value="KAF4463488.1"/>
    <property type="molecule type" value="Genomic_DNA"/>
</dbReference>
<comment type="caution">
    <text evidence="2">The sequence shown here is derived from an EMBL/GenBank/DDBJ whole genome shotgun (WGS) entry which is preliminary data.</text>
</comment>
<keyword evidence="3" id="KW-1185">Reference proteome</keyword>
<evidence type="ECO:0000313" key="3">
    <source>
        <dbReference type="Proteomes" id="UP000554235"/>
    </source>
</evidence>
<evidence type="ECO:0000256" key="1">
    <source>
        <dbReference type="SAM" id="SignalP"/>
    </source>
</evidence>
<dbReference type="AlphaFoldDB" id="A0A8H4PAG8"/>
<name>A0A8H4PAG8_9HYPO</name>
<keyword evidence="1" id="KW-0732">Signal</keyword>
<accession>A0A8H4PAG8</accession>
<dbReference type="OrthoDB" id="4581360at2759"/>
<proteinExistence type="predicted"/>
<feature type="signal peptide" evidence="1">
    <location>
        <begin position="1"/>
        <end position="17"/>
    </location>
</feature>
<evidence type="ECO:0000313" key="2">
    <source>
        <dbReference type="EMBL" id="KAF4463488.1"/>
    </source>
</evidence>
<organism evidence="2 3">
    <name type="scientific">Fusarium albosuccineum</name>
    <dbReference type="NCBI Taxonomy" id="1237068"/>
    <lineage>
        <taxon>Eukaryota</taxon>
        <taxon>Fungi</taxon>
        <taxon>Dikarya</taxon>
        <taxon>Ascomycota</taxon>
        <taxon>Pezizomycotina</taxon>
        <taxon>Sordariomycetes</taxon>
        <taxon>Hypocreomycetidae</taxon>
        <taxon>Hypocreales</taxon>
        <taxon>Nectriaceae</taxon>
        <taxon>Fusarium</taxon>
        <taxon>Fusarium decemcellulare species complex</taxon>
    </lineage>
</organism>
<reference evidence="2 3" key="1">
    <citation type="submission" date="2020-01" db="EMBL/GenBank/DDBJ databases">
        <title>Identification and distribution of gene clusters putatively required for synthesis of sphingolipid metabolism inhibitors in phylogenetically diverse species of the filamentous fungus Fusarium.</title>
        <authorList>
            <person name="Kim H.-S."/>
            <person name="Busman M."/>
            <person name="Brown D.W."/>
            <person name="Divon H."/>
            <person name="Uhlig S."/>
            <person name="Proctor R.H."/>
        </authorList>
    </citation>
    <scope>NUCLEOTIDE SEQUENCE [LARGE SCALE GENOMIC DNA]</scope>
    <source>
        <strain evidence="2 3">NRRL 20459</strain>
    </source>
</reference>
<gene>
    <name evidence="2" type="ORF">FALBO_9693</name>
</gene>
<sequence>MKFSTTAVFSLAHCIVAMPWSTSNSKSKVLSVNEDITLSIKVSPGAARVADPPVSKYDICWAACFRDEPHCPDGWYQKQFGDCWTCCRSPDN</sequence>
<protein>
    <submittedName>
        <fullName evidence="2">Pathogenicity</fullName>
    </submittedName>
</protein>
<feature type="chain" id="PRO_5034864247" evidence="1">
    <location>
        <begin position="18"/>
        <end position="92"/>
    </location>
</feature>
<dbReference type="Proteomes" id="UP000554235">
    <property type="component" value="Unassembled WGS sequence"/>
</dbReference>